<dbReference type="OrthoDB" id="10039914at2759"/>
<dbReference type="RefSeq" id="XP_001740576.1">
    <property type="nucleotide sequence ID" value="XM_001740524.1"/>
</dbReference>
<evidence type="ECO:0000313" key="4">
    <source>
        <dbReference type="EMBL" id="EDR23000.1"/>
    </source>
</evidence>
<keyword evidence="5" id="KW-1185">Reference proteome</keyword>
<evidence type="ECO:0000256" key="1">
    <source>
        <dbReference type="ARBA" id="ARBA00004123"/>
    </source>
</evidence>
<dbReference type="PANTHER" id="PTHR13293:SF6">
    <property type="entry name" value="AKIRIN-RELATED"/>
    <property type="match status" value="1"/>
</dbReference>
<organism evidence="5">
    <name type="scientific">Entamoeba dispar (strain ATCC PRA-260 / SAW760)</name>
    <dbReference type="NCBI Taxonomy" id="370354"/>
    <lineage>
        <taxon>Eukaryota</taxon>
        <taxon>Amoebozoa</taxon>
        <taxon>Evosea</taxon>
        <taxon>Archamoebae</taxon>
        <taxon>Mastigamoebida</taxon>
        <taxon>Entamoebidae</taxon>
        <taxon>Entamoeba</taxon>
    </lineage>
</organism>
<evidence type="ECO:0000256" key="2">
    <source>
        <dbReference type="ARBA" id="ARBA00005625"/>
    </source>
</evidence>
<comment type="subcellular location">
    <subcellularLocation>
        <location evidence="1">Nucleus</location>
    </subcellularLocation>
</comment>
<reference evidence="5" key="1">
    <citation type="submission" date="2007-12" db="EMBL/GenBank/DDBJ databases">
        <title>Annotation of Entamoeba dispar SAW760.</title>
        <authorList>
            <person name="Lorenzi H."/>
            <person name="Inman J."/>
            <person name="Schobel S."/>
            <person name="Amedeo P."/>
            <person name="Caler E."/>
        </authorList>
    </citation>
    <scope>NUCLEOTIDE SEQUENCE [LARGE SCALE GENOMIC DNA]</scope>
    <source>
        <strain evidence="5">ATCC PRA-260 / SAW760</strain>
    </source>
</reference>
<comment type="similarity">
    <text evidence="2">Belongs to the akirin family.</text>
</comment>
<dbReference type="PANTHER" id="PTHR13293">
    <property type="entry name" value="AKIRIN-RELATED"/>
    <property type="match status" value="1"/>
</dbReference>
<evidence type="ECO:0008006" key="6">
    <source>
        <dbReference type="Google" id="ProtNLM"/>
    </source>
</evidence>
<dbReference type="KEGG" id="edi:EDI_326220"/>
<dbReference type="Proteomes" id="UP000008076">
    <property type="component" value="Unassembled WGS sequence"/>
</dbReference>
<dbReference type="VEuPathDB" id="AmoebaDB:EDI_326220"/>
<name>B0ER47_ENTDS</name>
<dbReference type="InterPro" id="IPR024132">
    <property type="entry name" value="Akirin"/>
</dbReference>
<dbReference type="eggNOG" id="ENOG502RBH8">
    <property type="taxonomic scope" value="Eukaryota"/>
</dbReference>
<dbReference type="GeneID" id="5885743"/>
<dbReference type="GO" id="GO:0005634">
    <property type="term" value="C:nucleus"/>
    <property type="evidence" value="ECO:0007669"/>
    <property type="project" value="UniProtKB-SubCell"/>
</dbReference>
<gene>
    <name evidence="4" type="ORF">EDI_326220</name>
</gene>
<sequence>MAFSLTKRPLFDPTNELIVNENQISYQSKRPVKSENSSFKRPSSFPRVEVSVEELIRMSGKTSFTAEETQSIVLTAIRINEQRIREEYENILNNKLKEQFQAFTSTQRYYLAKQYGESDVPYYL</sequence>
<dbReference type="AlphaFoldDB" id="B0ER47"/>
<evidence type="ECO:0000313" key="5">
    <source>
        <dbReference type="Proteomes" id="UP000008076"/>
    </source>
</evidence>
<dbReference type="GO" id="GO:0003712">
    <property type="term" value="F:transcription coregulator activity"/>
    <property type="evidence" value="ECO:0007669"/>
    <property type="project" value="TreeGrafter"/>
</dbReference>
<evidence type="ECO:0000256" key="3">
    <source>
        <dbReference type="ARBA" id="ARBA00023242"/>
    </source>
</evidence>
<dbReference type="OMA" id="NFPRIEL"/>
<accession>B0ER47</accession>
<keyword evidence="3" id="KW-0539">Nucleus</keyword>
<dbReference type="GO" id="GO:0045944">
    <property type="term" value="P:positive regulation of transcription by RNA polymerase II"/>
    <property type="evidence" value="ECO:0007669"/>
    <property type="project" value="TreeGrafter"/>
</dbReference>
<dbReference type="EMBL" id="DS550449">
    <property type="protein sequence ID" value="EDR23000.1"/>
    <property type="molecule type" value="Genomic_DNA"/>
</dbReference>
<proteinExistence type="inferred from homology"/>
<protein>
    <recommendedName>
        <fullName evidence="6">Akirin</fullName>
    </recommendedName>
</protein>
<dbReference type="GO" id="GO:0000785">
    <property type="term" value="C:chromatin"/>
    <property type="evidence" value="ECO:0007669"/>
    <property type="project" value="TreeGrafter"/>
</dbReference>